<sequence>MQSLLSASVLIESTNRLILDILLCPLSLISSSLPMYITALTLARISNSMRLLLCCHHDAVSDYLAFCRHRQSHGDIFLRCSFPCRRRRRSCHLRRLLKLCLSYAEQVQPLSDTSFSWLTIVLVQVQDILIDNLSLQISILAGGLYISGFNG</sequence>
<dbReference type="AlphaFoldDB" id="A0A5N5M9T0"/>
<keyword evidence="1" id="KW-0812">Transmembrane</keyword>
<dbReference type="EMBL" id="VDCV01000006">
    <property type="protein sequence ID" value="KAB5551622.1"/>
    <property type="molecule type" value="Genomic_DNA"/>
</dbReference>
<proteinExistence type="predicted"/>
<accession>A0A5N5M9T0</accession>
<reference evidence="3" key="1">
    <citation type="journal article" date="2019" name="Gigascience">
        <title>De novo genome assembly of the endangered Acer yangbiense, a plant species with extremely small populations endemic to Yunnan Province, China.</title>
        <authorList>
            <person name="Yang J."/>
            <person name="Wariss H.M."/>
            <person name="Tao L."/>
            <person name="Zhang R."/>
            <person name="Yun Q."/>
            <person name="Hollingsworth P."/>
            <person name="Dao Z."/>
            <person name="Luo G."/>
            <person name="Guo H."/>
            <person name="Ma Y."/>
            <person name="Sun W."/>
        </authorList>
    </citation>
    <scope>NUCLEOTIDE SEQUENCE [LARGE SCALE GENOMIC DNA]</scope>
    <source>
        <strain evidence="3">cv. br00</strain>
    </source>
</reference>
<protein>
    <submittedName>
        <fullName evidence="2">Uncharacterized protein</fullName>
    </submittedName>
</protein>
<comment type="caution">
    <text evidence="2">The sequence shown here is derived from an EMBL/GenBank/DDBJ whole genome shotgun (WGS) entry which is preliminary data.</text>
</comment>
<evidence type="ECO:0000313" key="3">
    <source>
        <dbReference type="Proteomes" id="UP000326939"/>
    </source>
</evidence>
<organism evidence="2 3">
    <name type="scientific">Salix brachista</name>
    <dbReference type="NCBI Taxonomy" id="2182728"/>
    <lineage>
        <taxon>Eukaryota</taxon>
        <taxon>Viridiplantae</taxon>
        <taxon>Streptophyta</taxon>
        <taxon>Embryophyta</taxon>
        <taxon>Tracheophyta</taxon>
        <taxon>Spermatophyta</taxon>
        <taxon>Magnoliopsida</taxon>
        <taxon>eudicotyledons</taxon>
        <taxon>Gunneridae</taxon>
        <taxon>Pentapetalae</taxon>
        <taxon>rosids</taxon>
        <taxon>fabids</taxon>
        <taxon>Malpighiales</taxon>
        <taxon>Salicaceae</taxon>
        <taxon>Saliceae</taxon>
        <taxon>Salix</taxon>
    </lineage>
</organism>
<evidence type="ECO:0000256" key="1">
    <source>
        <dbReference type="SAM" id="Phobius"/>
    </source>
</evidence>
<keyword evidence="1" id="KW-1133">Transmembrane helix</keyword>
<feature type="transmembrane region" description="Helical" evidence="1">
    <location>
        <begin position="17"/>
        <end position="43"/>
    </location>
</feature>
<dbReference type="Proteomes" id="UP000326939">
    <property type="component" value="Chromosome 6"/>
</dbReference>
<gene>
    <name evidence="2" type="ORF">DKX38_008933</name>
</gene>
<name>A0A5N5M9T0_9ROSI</name>
<keyword evidence="1" id="KW-0472">Membrane</keyword>
<keyword evidence="3" id="KW-1185">Reference proteome</keyword>
<evidence type="ECO:0000313" key="2">
    <source>
        <dbReference type="EMBL" id="KAB5551622.1"/>
    </source>
</evidence>